<dbReference type="eggNOG" id="COG4942">
    <property type="taxonomic scope" value="Bacteria"/>
</dbReference>
<organism evidence="2">
    <name type="scientific">Dechloromonas aromatica (strain RCB)</name>
    <dbReference type="NCBI Taxonomy" id="159087"/>
    <lineage>
        <taxon>Bacteria</taxon>
        <taxon>Pseudomonadati</taxon>
        <taxon>Pseudomonadota</taxon>
        <taxon>Betaproteobacteria</taxon>
        <taxon>Rhodocyclales</taxon>
        <taxon>Azonexaceae</taxon>
        <taxon>Dechloromonas</taxon>
    </lineage>
</organism>
<accession>Q479Z9</accession>
<reference evidence="2" key="1">
    <citation type="submission" date="2005-08" db="EMBL/GenBank/DDBJ databases">
        <title>Complete sequence of Dechloromonas aromatica RCB.</title>
        <authorList>
            <person name="Salinero K.K."/>
            <person name="Copeland A."/>
            <person name="Lucas S."/>
            <person name="Lapidus A."/>
            <person name="Barry K."/>
            <person name="Detter J.C."/>
            <person name="Glavina T."/>
            <person name="Hammon N."/>
            <person name="Israni S."/>
            <person name="Pitluck S."/>
            <person name="Di Bartolo G."/>
            <person name="Trong S."/>
            <person name="Schmutz J."/>
            <person name="Larimer F."/>
            <person name="Land M."/>
            <person name="Ivanova N."/>
            <person name="Richardson P."/>
        </authorList>
    </citation>
    <scope>NUCLEOTIDE SEQUENCE</scope>
    <source>
        <strain evidence="2">RCB</strain>
    </source>
</reference>
<dbReference type="Pfam" id="PF19268">
    <property type="entry name" value="CIS_TMP"/>
    <property type="match status" value="1"/>
</dbReference>
<dbReference type="KEGG" id="dar:Daro_3603"/>
<name>Q479Z9_DECAR</name>
<dbReference type="STRING" id="159087.Daro_3603"/>
<proteinExistence type="predicted"/>
<dbReference type="AlphaFoldDB" id="Q479Z9"/>
<protein>
    <submittedName>
        <fullName evidence="2">Uncharacterized protein</fullName>
    </submittedName>
</protein>
<dbReference type="HOGENOM" id="CLU_032286_0_0_4"/>
<evidence type="ECO:0000313" key="2">
    <source>
        <dbReference type="EMBL" id="AAZ48332.1"/>
    </source>
</evidence>
<evidence type="ECO:0000256" key="1">
    <source>
        <dbReference type="SAM" id="MobiDB-lite"/>
    </source>
</evidence>
<dbReference type="EMBL" id="CP000089">
    <property type="protein sequence ID" value="AAZ48332.1"/>
    <property type="molecule type" value="Genomic_DNA"/>
</dbReference>
<feature type="region of interest" description="Disordered" evidence="1">
    <location>
        <begin position="295"/>
        <end position="318"/>
    </location>
</feature>
<dbReference type="InterPro" id="IPR045538">
    <property type="entry name" value="CIS_TMP"/>
</dbReference>
<dbReference type="OrthoDB" id="499748at2"/>
<sequence length="496" mass="53984">MSATHRIRRQRWQVRTASAADAFAVRTALRQENEVSLLPALESVFAALDDGEREIHLPRLELAIRISLPERLAEELPVMLAEAARQALAEVIDVPSQEPAAMPRSLTPGKRLRRYLGSGQVDWFDADREQSELQQQLADEARQWSASPAAAWPCLLADLPAGGQARADAFFRFLQLLDIADRLRWWDFAARLAEAHDGESPARLALLRQMAATRPADHALRLQALGLLALSADPARSSRHRSECLRVAQACAGQLETFAAVDQKNWLKIESWLGGESGAITLDLDNGSAKAAIDATSPPLPEAAGVGKAPNLSTDRDGEPGQALGLPLRSAGLILLHPYLPRLFAALGWVSASHPPGEPFPWARLPHAAALLNWLATGRDEPFEFELGTAKLLLGLQPDAPLPVAAGLIGDAEREEGEALLGAVILHWSALGQTTVDGLRVAFLQRGGLLYPAPDGWLLRPQGETFDLLLDRLPWGLSIIRLPWMPSSLHTEWLSA</sequence>
<gene>
    <name evidence="2" type="ordered locus">Daro_3603</name>
</gene>